<evidence type="ECO:0000313" key="12">
    <source>
        <dbReference type="Proteomes" id="UP000234752"/>
    </source>
</evidence>
<evidence type="ECO:0000256" key="1">
    <source>
        <dbReference type="ARBA" id="ARBA00001033"/>
    </source>
</evidence>
<dbReference type="EMBL" id="CP025612">
    <property type="protein sequence ID" value="AUN32198.1"/>
    <property type="molecule type" value="Genomic_DNA"/>
</dbReference>
<evidence type="ECO:0000313" key="11">
    <source>
        <dbReference type="EMBL" id="AUN32198.1"/>
    </source>
</evidence>
<dbReference type="Gene3D" id="3.40.190.80">
    <property type="match status" value="1"/>
</dbReference>
<evidence type="ECO:0000256" key="2">
    <source>
        <dbReference type="ARBA" id="ARBA00001946"/>
    </source>
</evidence>
<evidence type="ECO:0000256" key="6">
    <source>
        <dbReference type="ARBA" id="ARBA00022723"/>
    </source>
</evidence>
<dbReference type="PRINTS" id="PR00377">
    <property type="entry name" value="IMPHPHTASES"/>
</dbReference>
<feature type="binding site" evidence="9">
    <location>
        <position position="90"/>
    </location>
    <ligand>
        <name>Mg(2+)</name>
        <dbReference type="ChEBI" id="CHEBI:18420"/>
        <label>2</label>
    </ligand>
</feature>
<dbReference type="PANTHER" id="PTHR20854">
    <property type="entry name" value="INOSITOL MONOPHOSPHATASE"/>
    <property type="match status" value="1"/>
</dbReference>
<dbReference type="KEGG" id="ncb:C0V82_17490"/>
<feature type="binding site" evidence="9">
    <location>
        <position position="91"/>
    </location>
    <ligand>
        <name>Mg(2+)</name>
        <dbReference type="ChEBI" id="CHEBI:18420"/>
        <label>1</label>
        <note>catalytic</note>
    </ligand>
</feature>
<dbReference type="PRINTS" id="PR01959">
    <property type="entry name" value="SBIMPHPHTASE"/>
</dbReference>
<comment type="cofactor">
    <cofactor evidence="2 9 10">
        <name>Mg(2+)</name>
        <dbReference type="ChEBI" id="CHEBI:18420"/>
    </cofactor>
</comment>
<evidence type="ECO:0000256" key="10">
    <source>
        <dbReference type="RuleBase" id="RU364068"/>
    </source>
</evidence>
<evidence type="ECO:0000256" key="4">
    <source>
        <dbReference type="ARBA" id="ARBA00013106"/>
    </source>
</evidence>
<keyword evidence="12" id="KW-1185">Reference proteome</keyword>
<dbReference type="PANTHER" id="PTHR20854:SF4">
    <property type="entry name" value="INOSITOL-1-MONOPHOSPHATASE-RELATED"/>
    <property type="match status" value="1"/>
</dbReference>
<dbReference type="Proteomes" id="UP000234752">
    <property type="component" value="Chromosome eg_2"/>
</dbReference>
<name>A0A2K9NGG8_9PROT</name>
<dbReference type="Gene3D" id="3.30.540.10">
    <property type="entry name" value="Fructose-1,6-Bisphosphatase, subunit A, domain 1"/>
    <property type="match status" value="1"/>
</dbReference>
<protein>
    <recommendedName>
        <fullName evidence="5 10">Inositol-1-monophosphatase</fullName>
        <ecNumber evidence="4 10">3.1.3.25</ecNumber>
    </recommendedName>
</protein>
<proteinExistence type="inferred from homology"/>
<accession>A0A2K9NGG8</accession>
<dbReference type="GO" id="GO:0006020">
    <property type="term" value="P:inositol metabolic process"/>
    <property type="evidence" value="ECO:0007669"/>
    <property type="project" value="TreeGrafter"/>
</dbReference>
<dbReference type="InterPro" id="IPR000760">
    <property type="entry name" value="Inositol_monophosphatase-like"/>
</dbReference>
<feature type="binding site" evidence="9">
    <location>
        <position position="88"/>
    </location>
    <ligand>
        <name>Mg(2+)</name>
        <dbReference type="ChEBI" id="CHEBI:18420"/>
        <label>1</label>
        <note>catalytic</note>
    </ligand>
</feature>
<evidence type="ECO:0000256" key="7">
    <source>
        <dbReference type="ARBA" id="ARBA00022801"/>
    </source>
</evidence>
<dbReference type="CDD" id="cd01639">
    <property type="entry name" value="IMPase"/>
    <property type="match status" value="1"/>
</dbReference>
<dbReference type="GO" id="GO:0046872">
    <property type="term" value="F:metal ion binding"/>
    <property type="evidence" value="ECO:0007669"/>
    <property type="project" value="UniProtKB-KW"/>
</dbReference>
<sequence length="272" mass="29254">MNSPSPELSAMIDAAQAAGHGLLRRFSQLSELVIRAKSGPADLVSVADEEAEQTARTILSRFRPDYAFLGEEGGQVGDRDASHSWIVDPLDGTTNFLFSCPLWGVNVALARDGEVVAGVTYIPVMEEMFVAEKGRGAWLNGRRIHVSTRATLGDAVLSCGMPFTGKPDHPVFAREMALLSADVAGLRRTGACAVDMAYVACGRWDAYWERALNAWDMAPGLILATEAGGTVSNVRGDRLDLHGQNVCITNGHIHNALVDRLNQALHEAQNEG</sequence>
<evidence type="ECO:0000256" key="8">
    <source>
        <dbReference type="ARBA" id="ARBA00022842"/>
    </source>
</evidence>
<dbReference type="RefSeq" id="WP_102113743.1">
    <property type="nucleotide sequence ID" value="NZ_BMGN01000006.1"/>
</dbReference>
<dbReference type="InterPro" id="IPR033942">
    <property type="entry name" value="IMPase"/>
</dbReference>
<dbReference type="SUPFAM" id="SSF56655">
    <property type="entry name" value="Carbohydrate phosphatase"/>
    <property type="match status" value="1"/>
</dbReference>
<dbReference type="InterPro" id="IPR022337">
    <property type="entry name" value="Inositol_monophosphatase_SuhB"/>
</dbReference>
<comment type="catalytic activity">
    <reaction evidence="1 10">
        <text>a myo-inositol phosphate + H2O = myo-inositol + phosphate</text>
        <dbReference type="Rhea" id="RHEA:24056"/>
        <dbReference type="ChEBI" id="CHEBI:15377"/>
        <dbReference type="ChEBI" id="CHEBI:17268"/>
        <dbReference type="ChEBI" id="CHEBI:43474"/>
        <dbReference type="ChEBI" id="CHEBI:84139"/>
        <dbReference type="EC" id="3.1.3.25"/>
    </reaction>
</comment>
<dbReference type="OrthoDB" id="9785695at2"/>
<dbReference type="FunFam" id="3.30.540.10:FF:000003">
    <property type="entry name" value="Inositol-1-monophosphatase"/>
    <property type="match status" value="1"/>
</dbReference>
<reference evidence="11 12" key="1">
    <citation type="submission" date="2017-12" db="EMBL/GenBank/DDBJ databases">
        <title>Genomes of bacteria within cyanobacterial aggregates.</title>
        <authorList>
            <person name="Cai H."/>
        </authorList>
    </citation>
    <scope>NUCLEOTIDE SEQUENCE [LARGE SCALE GENOMIC DNA]</scope>
    <source>
        <strain evidence="11 12">TH16</strain>
    </source>
</reference>
<comment type="similarity">
    <text evidence="3 10">Belongs to the inositol monophosphatase superfamily.</text>
</comment>
<dbReference type="GO" id="GO:0008934">
    <property type="term" value="F:inositol monophosphate 1-phosphatase activity"/>
    <property type="evidence" value="ECO:0007669"/>
    <property type="project" value="InterPro"/>
</dbReference>
<feature type="binding site" evidence="9">
    <location>
        <position position="216"/>
    </location>
    <ligand>
        <name>Mg(2+)</name>
        <dbReference type="ChEBI" id="CHEBI:18420"/>
        <label>1</label>
        <note>catalytic</note>
    </ligand>
</feature>
<keyword evidence="6 9" id="KW-0479">Metal-binding</keyword>
<gene>
    <name evidence="11" type="ORF">C0V82_17490</name>
</gene>
<dbReference type="AlphaFoldDB" id="A0A2K9NGG8"/>
<evidence type="ECO:0000256" key="9">
    <source>
        <dbReference type="PIRSR" id="PIRSR600760-2"/>
    </source>
</evidence>
<keyword evidence="7 10" id="KW-0378">Hydrolase</keyword>
<dbReference type="Pfam" id="PF00459">
    <property type="entry name" value="Inositol_P"/>
    <property type="match status" value="1"/>
</dbReference>
<evidence type="ECO:0000256" key="5">
    <source>
        <dbReference type="ARBA" id="ARBA00019784"/>
    </source>
</evidence>
<keyword evidence="8 9" id="KW-0460">Magnesium</keyword>
<feature type="binding site" evidence="9">
    <location>
        <position position="71"/>
    </location>
    <ligand>
        <name>Mg(2+)</name>
        <dbReference type="ChEBI" id="CHEBI:18420"/>
        <label>1</label>
        <note>catalytic</note>
    </ligand>
</feature>
<organism evidence="11 12">
    <name type="scientific">Niveispirillum cyanobacteriorum</name>
    <dbReference type="NCBI Taxonomy" id="1612173"/>
    <lineage>
        <taxon>Bacteria</taxon>
        <taxon>Pseudomonadati</taxon>
        <taxon>Pseudomonadota</taxon>
        <taxon>Alphaproteobacteria</taxon>
        <taxon>Rhodospirillales</taxon>
        <taxon>Azospirillaceae</taxon>
        <taxon>Niveispirillum</taxon>
    </lineage>
</organism>
<dbReference type="EC" id="3.1.3.25" evidence="4 10"/>
<dbReference type="GO" id="GO:0007165">
    <property type="term" value="P:signal transduction"/>
    <property type="evidence" value="ECO:0007669"/>
    <property type="project" value="TreeGrafter"/>
</dbReference>
<evidence type="ECO:0000256" key="3">
    <source>
        <dbReference type="ARBA" id="ARBA00009759"/>
    </source>
</evidence>